<accession>A0A076MHZ8</accession>
<proteinExistence type="predicted"/>
<feature type="transmembrane region" description="Helical" evidence="1">
    <location>
        <begin position="29"/>
        <end position="49"/>
    </location>
</feature>
<dbReference type="KEGG" id="amq:AMETH_0262"/>
<evidence type="ECO:0000313" key="3">
    <source>
        <dbReference type="Proteomes" id="UP000062973"/>
    </source>
</evidence>
<dbReference type="HOGENOM" id="CLU_3076086_0_0_11"/>
<dbReference type="PATRIC" id="fig|1068978.7.peg.280"/>
<organism evidence="2 3">
    <name type="scientific">Amycolatopsis methanolica 239</name>
    <dbReference type="NCBI Taxonomy" id="1068978"/>
    <lineage>
        <taxon>Bacteria</taxon>
        <taxon>Bacillati</taxon>
        <taxon>Actinomycetota</taxon>
        <taxon>Actinomycetes</taxon>
        <taxon>Pseudonocardiales</taxon>
        <taxon>Pseudonocardiaceae</taxon>
        <taxon>Amycolatopsis</taxon>
        <taxon>Amycolatopsis methanolica group</taxon>
    </lineage>
</organism>
<name>A0A076MHZ8_AMYME</name>
<protein>
    <submittedName>
        <fullName evidence="2">Uncharacterized protein</fullName>
    </submittedName>
</protein>
<keyword evidence="1" id="KW-1133">Transmembrane helix</keyword>
<sequence length="52" mass="5417">MNSESLFAVIFLVALGVTIIGWRTVIVMTLTAGFVLAVLGFAQLVSFLGTGA</sequence>
<keyword evidence="3" id="KW-1185">Reference proteome</keyword>
<dbReference type="AlphaFoldDB" id="A0A076MHZ8"/>
<evidence type="ECO:0000313" key="2">
    <source>
        <dbReference type="EMBL" id="AIJ20354.1"/>
    </source>
</evidence>
<feature type="transmembrane region" description="Helical" evidence="1">
    <location>
        <begin position="6"/>
        <end position="22"/>
    </location>
</feature>
<keyword evidence="1" id="KW-0472">Membrane</keyword>
<keyword evidence="1" id="KW-0812">Transmembrane</keyword>
<dbReference type="Proteomes" id="UP000062973">
    <property type="component" value="Chromosome"/>
</dbReference>
<dbReference type="EMBL" id="CP009110">
    <property type="protein sequence ID" value="AIJ20354.1"/>
    <property type="molecule type" value="Genomic_DNA"/>
</dbReference>
<reference evidence="2 3" key="1">
    <citation type="submission" date="2014-07" db="EMBL/GenBank/DDBJ databases">
        <title>Whole Genome Sequence of the Amycolatopsis methanolica 239.</title>
        <authorList>
            <person name="Tang B."/>
        </authorList>
    </citation>
    <scope>NUCLEOTIDE SEQUENCE [LARGE SCALE GENOMIC DNA]</scope>
    <source>
        <strain evidence="2 3">239</strain>
    </source>
</reference>
<dbReference type="STRING" id="1068978.AMETH_0262"/>
<evidence type="ECO:0000256" key="1">
    <source>
        <dbReference type="SAM" id="Phobius"/>
    </source>
</evidence>
<gene>
    <name evidence="2" type="ORF">AMETH_0262</name>
</gene>